<dbReference type="PROSITE" id="PS00198">
    <property type="entry name" value="4FE4S_FER_1"/>
    <property type="match status" value="1"/>
</dbReference>
<dbReference type="InterPro" id="IPR032675">
    <property type="entry name" value="LRR_dom_sf"/>
</dbReference>
<dbReference type="Gene3D" id="3.80.10.10">
    <property type="entry name" value="Ribonuclease Inhibitor"/>
    <property type="match status" value="1"/>
</dbReference>
<dbReference type="Proteomes" id="UP000237347">
    <property type="component" value="Unassembled WGS sequence"/>
</dbReference>
<dbReference type="GO" id="GO:0005737">
    <property type="term" value="C:cytoplasm"/>
    <property type="evidence" value="ECO:0007669"/>
    <property type="project" value="TreeGrafter"/>
</dbReference>
<keyword evidence="3" id="KW-1185">Reference proteome</keyword>
<protein>
    <submittedName>
        <fullName evidence="2">F-box protein skip28</fullName>
    </submittedName>
</protein>
<dbReference type="EMBL" id="PKMF04000601">
    <property type="protein sequence ID" value="KAK7824473.1"/>
    <property type="molecule type" value="Genomic_DNA"/>
</dbReference>
<dbReference type="Pfam" id="PF00646">
    <property type="entry name" value="F-box"/>
    <property type="match status" value="1"/>
</dbReference>
<dbReference type="SUPFAM" id="SSF52047">
    <property type="entry name" value="RNI-like"/>
    <property type="match status" value="1"/>
</dbReference>
<dbReference type="GO" id="GO:0007017">
    <property type="term" value="P:microtubule-based process"/>
    <property type="evidence" value="ECO:0007669"/>
    <property type="project" value="InterPro"/>
</dbReference>
<dbReference type="AlphaFoldDB" id="A0AAW0JD43"/>
<dbReference type="PROSITE" id="PS50181">
    <property type="entry name" value="FBOX"/>
    <property type="match status" value="1"/>
</dbReference>
<proteinExistence type="predicted"/>
<dbReference type="InterPro" id="IPR006553">
    <property type="entry name" value="Leu-rich_rpt_Cys-con_subtyp"/>
</dbReference>
<organism evidence="2 3">
    <name type="scientific">Quercus suber</name>
    <name type="common">Cork oak</name>
    <dbReference type="NCBI Taxonomy" id="58331"/>
    <lineage>
        <taxon>Eukaryota</taxon>
        <taxon>Viridiplantae</taxon>
        <taxon>Streptophyta</taxon>
        <taxon>Embryophyta</taxon>
        <taxon>Tracheophyta</taxon>
        <taxon>Spermatophyta</taxon>
        <taxon>Magnoliopsida</taxon>
        <taxon>eudicotyledons</taxon>
        <taxon>Gunneridae</taxon>
        <taxon>Pentapetalae</taxon>
        <taxon>rosids</taxon>
        <taxon>fabids</taxon>
        <taxon>Fagales</taxon>
        <taxon>Fagaceae</taxon>
        <taxon>Quercus</taxon>
    </lineage>
</organism>
<dbReference type="Gene3D" id="3.30.740.10">
    <property type="entry name" value="Protein Inhibitor Of Neuronal Nitric Oxide Synthase"/>
    <property type="match status" value="1"/>
</dbReference>
<dbReference type="PANTHER" id="PTHR13382:SF16">
    <property type="entry name" value="F-BOX PROTEIN SKIP28"/>
    <property type="match status" value="1"/>
</dbReference>
<dbReference type="InterPro" id="IPR001810">
    <property type="entry name" value="F-box_dom"/>
</dbReference>
<accession>A0AAW0JD43</accession>
<evidence type="ECO:0000313" key="3">
    <source>
        <dbReference type="Proteomes" id="UP000237347"/>
    </source>
</evidence>
<dbReference type="InterPro" id="IPR036047">
    <property type="entry name" value="F-box-like_dom_sf"/>
</dbReference>
<feature type="domain" description="F-box" evidence="1">
    <location>
        <begin position="176"/>
        <end position="216"/>
    </location>
</feature>
<dbReference type="InterPro" id="IPR037177">
    <property type="entry name" value="DLC_sf"/>
</dbReference>
<evidence type="ECO:0000259" key="1">
    <source>
        <dbReference type="PROSITE" id="PS50181"/>
    </source>
</evidence>
<dbReference type="InterPro" id="IPR050648">
    <property type="entry name" value="F-box_LRR-repeat"/>
</dbReference>
<name>A0AAW0JD43_QUESU</name>
<gene>
    <name evidence="2" type="primary">SKIP28_1</name>
    <name evidence="2" type="ORF">CFP56_034329</name>
</gene>
<dbReference type="PANTHER" id="PTHR13382">
    <property type="entry name" value="MITOCHONDRIAL ATP SYNTHASE COUPLING FACTOR B"/>
    <property type="match status" value="1"/>
</dbReference>
<dbReference type="InterPro" id="IPR017900">
    <property type="entry name" value="4Fe4S_Fe_S_CS"/>
</dbReference>
<evidence type="ECO:0000313" key="2">
    <source>
        <dbReference type="EMBL" id="KAK7824473.1"/>
    </source>
</evidence>
<sequence length="467" mass="53259">MEGSAEEELERRSKFLSSLIQKKKAIEQEDQHDYLNVRVRASDMPLALQNRAFRCARDHLDSMPSKLDSKRLALALKKAMEFVHVKKATRERGCAAIDGKREVIKVLSFYKAYVTPLSHSYFEFLLPILKPTDMEISHVVEDNRNEDMQDSQTLLSSKSCVSSQNEYTQEVEPGPPHESLFLVLAYLPLFELLAMSEVCMSLRDAVHNDVLLWLNIIVERPLSSRLSDGILMKITSKASGRLKTLVLINCEKITDDGLQLVIRKNPHINKLFLPECTGLTPEGVIRAVKTLSENHHGLESLRIHGIYNIKKDHFDTIRSYFQMKLPQHQRQQPILFHHRNSPKFRNEESNPMIDIDVDICPKCNNVSMVYDCPRETCKKKSCKACNLCIPRCEECGECIIESEELEATACGDNLCSNCWLQLPKCNFCNQPYCKLHINHQHRLSGSTGFVCDACHVKFVATLGACYC</sequence>
<dbReference type="SMART" id="SM00367">
    <property type="entry name" value="LRR_CC"/>
    <property type="match status" value="2"/>
</dbReference>
<dbReference type="SUPFAM" id="SSF81383">
    <property type="entry name" value="F-box domain"/>
    <property type="match status" value="1"/>
</dbReference>
<comment type="caution">
    <text evidence="2">The sequence shown here is derived from an EMBL/GenBank/DDBJ whole genome shotgun (WGS) entry which is preliminary data.</text>
</comment>
<reference evidence="2 3" key="1">
    <citation type="journal article" date="2018" name="Sci. Data">
        <title>The draft genome sequence of cork oak.</title>
        <authorList>
            <person name="Ramos A.M."/>
            <person name="Usie A."/>
            <person name="Barbosa P."/>
            <person name="Barros P.M."/>
            <person name="Capote T."/>
            <person name="Chaves I."/>
            <person name="Simoes F."/>
            <person name="Abreu I."/>
            <person name="Carrasquinho I."/>
            <person name="Faro C."/>
            <person name="Guimaraes J.B."/>
            <person name="Mendonca D."/>
            <person name="Nobrega F."/>
            <person name="Rodrigues L."/>
            <person name="Saibo N.J.M."/>
            <person name="Varela M.C."/>
            <person name="Egas C."/>
            <person name="Matos J."/>
            <person name="Miguel C.M."/>
            <person name="Oliveira M.M."/>
            <person name="Ricardo C.P."/>
            <person name="Goncalves S."/>
        </authorList>
    </citation>
    <scope>NUCLEOTIDE SEQUENCE [LARGE SCALE GENOMIC DNA]</scope>
    <source>
        <strain evidence="3">cv. HL8</strain>
    </source>
</reference>
<dbReference type="GO" id="GO:0030286">
    <property type="term" value="C:dynein complex"/>
    <property type="evidence" value="ECO:0007669"/>
    <property type="project" value="InterPro"/>
</dbReference>